<organism evidence="1 2">
    <name type="scientific">Rhodovarius crocodyli</name>
    <dbReference type="NCBI Taxonomy" id="1979269"/>
    <lineage>
        <taxon>Bacteria</taxon>
        <taxon>Pseudomonadati</taxon>
        <taxon>Pseudomonadota</taxon>
        <taxon>Alphaproteobacteria</taxon>
        <taxon>Acetobacterales</taxon>
        <taxon>Roseomonadaceae</taxon>
        <taxon>Rhodovarius</taxon>
    </lineage>
</organism>
<dbReference type="InterPro" id="IPR039437">
    <property type="entry name" value="FrzH/put_lumazine-bd"/>
</dbReference>
<comment type="caution">
    <text evidence="1">The sequence shown here is derived from an EMBL/GenBank/DDBJ whole genome shotgun (WGS) entry which is preliminary data.</text>
</comment>
<dbReference type="AlphaFoldDB" id="A0A437LXE6"/>
<evidence type="ECO:0000313" key="2">
    <source>
        <dbReference type="Proteomes" id="UP000282957"/>
    </source>
</evidence>
<name>A0A437LXE6_9PROT</name>
<dbReference type="RefSeq" id="WP_127790199.1">
    <property type="nucleotide sequence ID" value="NZ_SACL01000015.1"/>
</dbReference>
<dbReference type="OrthoDB" id="7451095at2"/>
<evidence type="ECO:0000313" key="1">
    <source>
        <dbReference type="EMBL" id="RVT90017.1"/>
    </source>
</evidence>
<dbReference type="Gene3D" id="3.10.450.50">
    <property type="match status" value="1"/>
</dbReference>
<dbReference type="Proteomes" id="UP000282957">
    <property type="component" value="Unassembled WGS sequence"/>
</dbReference>
<dbReference type="InterPro" id="IPR032710">
    <property type="entry name" value="NTF2-like_dom_sf"/>
</dbReference>
<dbReference type="Pfam" id="PF12893">
    <property type="entry name" value="Lumazine_bd_2"/>
    <property type="match status" value="1"/>
</dbReference>
<protein>
    <submittedName>
        <fullName evidence="1">Nuclear transport factor 2 family protein</fullName>
    </submittedName>
</protein>
<dbReference type="EMBL" id="SACL01000015">
    <property type="protein sequence ID" value="RVT90017.1"/>
    <property type="molecule type" value="Genomic_DNA"/>
</dbReference>
<proteinExistence type="predicted"/>
<reference evidence="1 2" key="1">
    <citation type="submission" date="2019-01" db="EMBL/GenBank/DDBJ databases">
        <authorList>
            <person name="Chen W.-M."/>
        </authorList>
    </citation>
    <scope>NUCLEOTIDE SEQUENCE [LARGE SCALE GENOMIC DNA]</scope>
    <source>
        <strain evidence="1 2">CCP-6</strain>
    </source>
</reference>
<gene>
    <name evidence="1" type="ORF">EOD42_24330</name>
</gene>
<keyword evidence="2" id="KW-1185">Reference proteome</keyword>
<dbReference type="SUPFAM" id="SSF54427">
    <property type="entry name" value="NTF2-like"/>
    <property type="match status" value="1"/>
</dbReference>
<accession>A0A437LXE6</accession>
<sequence>MPEAPVTGADTAALNEIEAVVRTYLDGLYEGDVGKLASAFHPVSDLRHVDGGEVKVLTREAWLAGVASRPKPKDLGLERHDRILAMDLAGPEMAIVKLNCAIPPRFFTDALILLKTSEGWKVASKVFRVETR</sequence>